<organism evidence="2 3">
    <name type="scientific">Tetranychus urticae</name>
    <name type="common">Two-spotted spider mite</name>
    <dbReference type="NCBI Taxonomy" id="32264"/>
    <lineage>
        <taxon>Eukaryota</taxon>
        <taxon>Metazoa</taxon>
        <taxon>Ecdysozoa</taxon>
        <taxon>Arthropoda</taxon>
        <taxon>Chelicerata</taxon>
        <taxon>Arachnida</taxon>
        <taxon>Acari</taxon>
        <taxon>Acariformes</taxon>
        <taxon>Trombidiformes</taxon>
        <taxon>Prostigmata</taxon>
        <taxon>Eleutherengona</taxon>
        <taxon>Raphignathae</taxon>
        <taxon>Tetranychoidea</taxon>
        <taxon>Tetranychidae</taxon>
        <taxon>Tetranychus</taxon>
    </lineage>
</organism>
<dbReference type="Proteomes" id="UP000015104">
    <property type="component" value="Unassembled WGS sequence"/>
</dbReference>
<dbReference type="EMBL" id="CAEY01000518">
    <property type="status" value="NOT_ANNOTATED_CDS"/>
    <property type="molecule type" value="Genomic_DNA"/>
</dbReference>
<evidence type="ECO:0000313" key="3">
    <source>
        <dbReference type="Proteomes" id="UP000015104"/>
    </source>
</evidence>
<accession>T1KT79</accession>
<dbReference type="EnsemblMetazoa" id="tetur20g02220.1">
    <property type="protein sequence ID" value="tetur20g02220.1"/>
    <property type="gene ID" value="tetur20g02220"/>
</dbReference>
<proteinExistence type="predicted"/>
<evidence type="ECO:0008006" key="4">
    <source>
        <dbReference type="Google" id="ProtNLM"/>
    </source>
</evidence>
<name>T1KT79_TETUR</name>
<feature type="region of interest" description="Disordered" evidence="1">
    <location>
        <begin position="88"/>
        <end position="113"/>
    </location>
</feature>
<evidence type="ECO:0000313" key="2">
    <source>
        <dbReference type="EnsemblMetazoa" id="tetur20g02220.1"/>
    </source>
</evidence>
<sequence>MSTDNSEISFSRQLITKLDGFLQDTCTGNTPEETHNLVNTYKSKEIDEYKSIISKIKMADPKKVPMSENMRKDLEFLLDAMKWKFPNSSDNEEGELTDMAQDDFNNGIPSNSTMLEDTQNLAPAYSEAQWEGLENFLSTVCVGNTHDEIKQLVSLQFQQDIVAFHEMLQKIDHPLNAPKKKLLPAGLLLLIDKLQAVENWHVKARESGAKDKSEMMFSDDTLTENDITQKEIKEIRRIVTMILENQTVLPSTYDDEMALKVKKLLEIVRWRLKIQTLEVNKRSSTDPTETLTKKTKPTQNNLAIVPYSTTSSASNVTEQPGTSVIREPQSSTPDVQINHSLISSNAQLEILNGNPKQDSALDRSARSNNTYCITKPLNIRKQWEINPKSHIVNWVSVSPAGYGVYIDGPDYHHDCVKDILMITKKTFGDVKRFHRTDKYTLLVLTTQQGRDTIIDIITNDVTGLKAQVATHRFPQIKISVRREKLSDPQQMVKDIHRFNFKEFLKHKFEFCGTHQVRNSPYVSLIIQVDPQIRSYITERKQGKVWLDTHYEVVDHFAIKRCYTCGRLGHFKCRKAQPVCIRCSLHHSRKMCKSMTLKCPTCSGEHEAFTLSCAKFREAIDNEMDKIDYDYTNIMIGHGVHPP</sequence>
<dbReference type="HOGENOM" id="CLU_013067_0_0_1"/>
<reference evidence="2" key="2">
    <citation type="submission" date="2015-06" db="UniProtKB">
        <authorList>
            <consortium name="EnsemblMetazoa"/>
        </authorList>
    </citation>
    <scope>IDENTIFICATION</scope>
</reference>
<protein>
    <recommendedName>
        <fullName evidence="4">CCHC-type domain-containing protein</fullName>
    </recommendedName>
</protein>
<feature type="region of interest" description="Disordered" evidence="1">
    <location>
        <begin position="311"/>
        <end position="332"/>
    </location>
</feature>
<dbReference type="AlphaFoldDB" id="T1KT79"/>
<evidence type="ECO:0000256" key="1">
    <source>
        <dbReference type="SAM" id="MobiDB-lite"/>
    </source>
</evidence>
<keyword evidence="3" id="KW-1185">Reference proteome</keyword>
<feature type="compositionally biased region" description="Polar residues" evidence="1">
    <location>
        <begin position="103"/>
        <end position="113"/>
    </location>
</feature>
<reference evidence="3" key="1">
    <citation type="submission" date="2011-08" db="EMBL/GenBank/DDBJ databases">
        <authorList>
            <person name="Rombauts S."/>
        </authorList>
    </citation>
    <scope>NUCLEOTIDE SEQUENCE</scope>
    <source>
        <strain evidence="3">London</strain>
    </source>
</reference>